<proteinExistence type="predicted"/>
<feature type="transmembrane region" description="Helical" evidence="6">
    <location>
        <begin position="154"/>
        <end position="172"/>
    </location>
</feature>
<evidence type="ECO:0000256" key="5">
    <source>
        <dbReference type="SAM" id="MobiDB-lite"/>
    </source>
</evidence>
<evidence type="ECO:0000256" key="6">
    <source>
        <dbReference type="SAM" id="Phobius"/>
    </source>
</evidence>
<dbReference type="SUPFAM" id="SSF103473">
    <property type="entry name" value="MFS general substrate transporter"/>
    <property type="match status" value="1"/>
</dbReference>
<dbReference type="PANTHER" id="PTHR23546">
    <property type="entry name" value="TRANSPORT PROTEIN"/>
    <property type="match status" value="1"/>
</dbReference>
<dbReference type="GO" id="GO:0005886">
    <property type="term" value="C:plasma membrane"/>
    <property type="evidence" value="ECO:0007669"/>
    <property type="project" value="UniProtKB-SubCell"/>
</dbReference>
<organism evidence="8 9">
    <name type="scientific">Streptomyces fulvorobeus</name>
    <dbReference type="NCBI Taxonomy" id="284028"/>
    <lineage>
        <taxon>Bacteria</taxon>
        <taxon>Bacillati</taxon>
        <taxon>Actinomycetota</taxon>
        <taxon>Actinomycetes</taxon>
        <taxon>Kitasatosporales</taxon>
        <taxon>Streptomycetaceae</taxon>
        <taxon>Streptomyces</taxon>
    </lineage>
</organism>
<protein>
    <submittedName>
        <fullName evidence="8">MFS family permease</fullName>
    </submittedName>
</protein>
<evidence type="ECO:0000256" key="3">
    <source>
        <dbReference type="ARBA" id="ARBA00022989"/>
    </source>
</evidence>
<dbReference type="GO" id="GO:0022857">
    <property type="term" value="F:transmembrane transporter activity"/>
    <property type="evidence" value="ECO:0007669"/>
    <property type="project" value="InterPro"/>
</dbReference>
<feature type="domain" description="Major facilitator superfamily (MFS) profile" evidence="7">
    <location>
        <begin position="22"/>
        <end position="413"/>
    </location>
</feature>
<feature type="transmembrane region" description="Helical" evidence="6">
    <location>
        <begin position="268"/>
        <end position="289"/>
    </location>
</feature>
<sequence length="426" mass="43813">MTSGIGMTTGTAAARPEFGRRQVRAVAACYFVASFAALGLPPYLTLILPELGDATARWAGLLYVVPTVFGALGAPMWGRLADRYGRKRLLLRAQLGLAVSFLLAGWADSLATFTAALVLQGVLGGTFAASNGYLAAALEGPGLSRALTLMQGAARAALVFAPVVVGTLSPWVSPHRQYALLAVLPLAAAVMLTALPEPGRAPAVLEPPEPSPAPEPAPALAPACPRTRTTEPVTPLRSLYTYEFAFVFSTVISFPYLISLVGERVPGISPVVSGVLFALPHLFYLLCAMQVHKAFESRPRLGIALGFGFIASGLAGHGAAGTLAAFTVARLLLGIGLTLGLVCLSMLAADCAKGRPPGGMFGSLEFVSKAGAVAAGVAAAAANSAFGPAAPLLVGTAVALGAVLATALPVLTRRAPRIRTHTRWSR</sequence>
<reference evidence="8 9" key="1">
    <citation type="submission" date="2020-07" db="EMBL/GenBank/DDBJ databases">
        <title>Sequencing the genomes of 1000 actinobacteria strains.</title>
        <authorList>
            <person name="Klenk H.-P."/>
        </authorList>
    </citation>
    <scope>NUCLEOTIDE SEQUENCE [LARGE SCALE GENOMIC DNA]</scope>
    <source>
        <strain evidence="8 9">DSM 41455</strain>
    </source>
</reference>
<accession>A0A7Y9KW13</accession>
<dbReference type="Gene3D" id="1.20.1250.20">
    <property type="entry name" value="MFS general substrate transporter like domains"/>
    <property type="match status" value="1"/>
</dbReference>
<feature type="transmembrane region" description="Helical" evidence="6">
    <location>
        <begin position="244"/>
        <end position="262"/>
    </location>
</feature>
<gene>
    <name evidence="8" type="ORF">HEB29_002395</name>
</gene>
<evidence type="ECO:0000259" key="7">
    <source>
        <dbReference type="PROSITE" id="PS50850"/>
    </source>
</evidence>
<evidence type="ECO:0000256" key="1">
    <source>
        <dbReference type="ARBA" id="ARBA00004651"/>
    </source>
</evidence>
<name>A0A7Y9KW13_9ACTN</name>
<dbReference type="EMBL" id="JACCCF010000001">
    <property type="protein sequence ID" value="NYE41384.1"/>
    <property type="molecule type" value="Genomic_DNA"/>
</dbReference>
<feature type="transmembrane region" description="Helical" evidence="6">
    <location>
        <begin position="392"/>
        <end position="411"/>
    </location>
</feature>
<dbReference type="RefSeq" id="WP_246353093.1">
    <property type="nucleotide sequence ID" value="NZ_BAAAUE010000001.1"/>
</dbReference>
<feature type="transmembrane region" description="Helical" evidence="6">
    <location>
        <begin position="178"/>
        <end position="195"/>
    </location>
</feature>
<evidence type="ECO:0000313" key="9">
    <source>
        <dbReference type="Proteomes" id="UP000530403"/>
    </source>
</evidence>
<comment type="caution">
    <text evidence="8">The sequence shown here is derived from an EMBL/GenBank/DDBJ whole genome shotgun (WGS) entry which is preliminary data.</text>
</comment>
<feature type="region of interest" description="Disordered" evidence="5">
    <location>
        <begin position="202"/>
        <end position="226"/>
    </location>
</feature>
<dbReference type="PANTHER" id="PTHR23546:SF1">
    <property type="entry name" value="MEMBRANE PROTEIN"/>
    <property type="match status" value="1"/>
</dbReference>
<keyword evidence="4 6" id="KW-0472">Membrane</keyword>
<dbReference type="InterPro" id="IPR020846">
    <property type="entry name" value="MFS_dom"/>
</dbReference>
<evidence type="ECO:0000313" key="8">
    <source>
        <dbReference type="EMBL" id="NYE41384.1"/>
    </source>
</evidence>
<dbReference type="Pfam" id="PF07690">
    <property type="entry name" value="MFS_1"/>
    <property type="match status" value="1"/>
</dbReference>
<dbReference type="Proteomes" id="UP000530403">
    <property type="component" value="Unassembled WGS sequence"/>
</dbReference>
<evidence type="ECO:0000256" key="4">
    <source>
        <dbReference type="ARBA" id="ARBA00023136"/>
    </source>
</evidence>
<keyword evidence="3 6" id="KW-1133">Transmembrane helix</keyword>
<dbReference type="InterPro" id="IPR011701">
    <property type="entry name" value="MFS"/>
</dbReference>
<feature type="transmembrane region" description="Helical" evidence="6">
    <location>
        <begin position="56"/>
        <end position="77"/>
    </location>
</feature>
<feature type="compositionally biased region" description="Pro residues" evidence="5">
    <location>
        <begin position="205"/>
        <end position="219"/>
    </location>
</feature>
<feature type="transmembrane region" description="Helical" evidence="6">
    <location>
        <begin position="25"/>
        <end position="44"/>
    </location>
</feature>
<dbReference type="PROSITE" id="PS50850">
    <property type="entry name" value="MFS"/>
    <property type="match status" value="1"/>
</dbReference>
<dbReference type="InterPro" id="IPR036259">
    <property type="entry name" value="MFS_trans_sf"/>
</dbReference>
<dbReference type="AlphaFoldDB" id="A0A7Y9KW13"/>
<keyword evidence="2 6" id="KW-0812">Transmembrane</keyword>
<feature type="transmembrane region" description="Helical" evidence="6">
    <location>
        <begin position="331"/>
        <end position="352"/>
    </location>
</feature>
<feature type="transmembrane region" description="Helical" evidence="6">
    <location>
        <begin position="301"/>
        <end position="325"/>
    </location>
</feature>
<comment type="subcellular location">
    <subcellularLocation>
        <location evidence="1">Cell membrane</location>
        <topology evidence="1">Multi-pass membrane protein</topology>
    </subcellularLocation>
</comment>
<evidence type="ECO:0000256" key="2">
    <source>
        <dbReference type="ARBA" id="ARBA00022692"/>
    </source>
</evidence>